<dbReference type="NCBIfam" id="TIGR02167">
    <property type="entry name" value="Liste_lipo_26"/>
    <property type="match status" value="7"/>
</dbReference>
<dbReference type="InterPro" id="IPR028974">
    <property type="entry name" value="TSP_type-3_rpt"/>
</dbReference>
<accession>A0A221V239</accession>
<dbReference type="Proteomes" id="UP000204551">
    <property type="component" value="Chromosome"/>
</dbReference>
<dbReference type="PROSITE" id="PS50041">
    <property type="entry name" value="C_TYPE_LECTIN_2"/>
    <property type="match status" value="1"/>
</dbReference>
<dbReference type="GO" id="GO:0007156">
    <property type="term" value="P:homophilic cell adhesion via plasma membrane adhesion molecules"/>
    <property type="evidence" value="ECO:0007669"/>
    <property type="project" value="InterPro"/>
</dbReference>
<dbReference type="PROSITE" id="PS50268">
    <property type="entry name" value="CADHERIN_2"/>
    <property type="match status" value="2"/>
</dbReference>
<feature type="signal peptide" evidence="4">
    <location>
        <begin position="1"/>
        <end position="22"/>
    </location>
</feature>
<feature type="compositionally biased region" description="Acidic residues" evidence="3">
    <location>
        <begin position="1542"/>
        <end position="1552"/>
    </location>
</feature>
<dbReference type="GO" id="GO:0016020">
    <property type="term" value="C:membrane"/>
    <property type="evidence" value="ECO:0007669"/>
    <property type="project" value="InterPro"/>
</dbReference>
<dbReference type="InterPro" id="IPR016187">
    <property type="entry name" value="CTDL_fold"/>
</dbReference>
<evidence type="ECO:0000259" key="5">
    <source>
        <dbReference type="PROSITE" id="PS50041"/>
    </source>
</evidence>
<evidence type="ECO:0000256" key="4">
    <source>
        <dbReference type="SAM" id="SignalP"/>
    </source>
</evidence>
<evidence type="ECO:0000256" key="1">
    <source>
        <dbReference type="ARBA" id="ARBA00022729"/>
    </source>
</evidence>
<feature type="compositionally biased region" description="Acidic residues" evidence="3">
    <location>
        <begin position="1712"/>
        <end position="1766"/>
    </location>
</feature>
<feature type="compositionally biased region" description="Acidic residues" evidence="3">
    <location>
        <begin position="1795"/>
        <end position="1836"/>
    </location>
</feature>
<dbReference type="GO" id="GO:0033953">
    <property type="term" value="F:alpha-agarase activity"/>
    <property type="evidence" value="ECO:0007669"/>
    <property type="project" value="UniProtKB-EC"/>
</dbReference>
<dbReference type="InterPro" id="IPR013783">
    <property type="entry name" value="Ig-like_fold"/>
</dbReference>
<dbReference type="SUPFAM" id="SSF56436">
    <property type="entry name" value="C-type lectin-like"/>
    <property type="match status" value="1"/>
</dbReference>
<dbReference type="InterPro" id="IPR005046">
    <property type="entry name" value="DUF285"/>
</dbReference>
<dbReference type="PANTHER" id="PTHR10199">
    <property type="entry name" value="THROMBOSPONDIN"/>
    <property type="match status" value="1"/>
</dbReference>
<feature type="compositionally biased region" description="Acidic residues" evidence="3">
    <location>
        <begin position="1651"/>
        <end position="1675"/>
    </location>
</feature>
<evidence type="ECO:0000313" key="8">
    <source>
        <dbReference type="Proteomes" id="UP000204551"/>
    </source>
</evidence>
<protein>
    <submittedName>
        <fullName evidence="7">Alpha-agarase</fullName>
        <ecNumber evidence="7">3.2.1.158</ecNumber>
    </submittedName>
</protein>
<keyword evidence="7" id="KW-0326">Glycosidase</keyword>
<feature type="compositionally biased region" description="Polar residues" evidence="3">
    <location>
        <begin position="1483"/>
        <end position="1498"/>
    </location>
</feature>
<feature type="compositionally biased region" description="Acidic residues" evidence="3">
    <location>
        <begin position="1607"/>
        <end position="1618"/>
    </location>
</feature>
<dbReference type="InterPro" id="IPR011889">
    <property type="entry name" value="Liste_lipo_26"/>
</dbReference>
<dbReference type="Pfam" id="PF03382">
    <property type="entry name" value="DUF285"/>
    <property type="match status" value="2"/>
</dbReference>
<dbReference type="PANTHER" id="PTHR10199:SF119">
    <property type="entry name" value="RE20510P"/>
    <property type="match status" value="1"/>
</dbReference>
<dbReference type="InterPro" id="IPR002126">
    <property type="entry name" value="Cadherin-like_dom"/>
</dbReference>
<evidence type="ECO:0000256" key="2">
    <source>
        <dbReference type="ARBA" id="ARBA00022837"/>
    </source>
</evidence>
<dbReference type="NCBIfam" id="TIGR04131">
    <property type="entry name" value="Bac_Flav_CTERM"/>
    <property type="match status" value="1"/>
</dbReference>
<keyword evidence="2" id="KW-0106">Calcium</keyword>
<feature type="compositionally biased region" description="Polar residues" evidence="3">
    <location>
        <begin position="1451"/>
        <end position="1465"/>
    </location>
</feature>
<dbReference type="KEGG" id="aalg:AREALGSMS7_04032"/>
<dbReference type="Pfam" id="PF02412">
    <property type="entry name" value="TSP_3"/>
    <property type="match status" value="6"/>
</dbReference>
<dbReference type="InterPro" id="IPR001304">
    <property type="entry name" value="C-type_lectin-like"/>
</dbReference>
<reference evidence="7 8" key="1">
    <citation type="submission" date="2017-07" db="EMBL/GenBank/DDBJ databases">
        <title>Genome Sequence of Arenibacter algicola Strain SMS7 Isolated from a culture of the Diatom Skeletonema marinoi.</title>
        <authorList>
            <person name="Topel M."/>
            <person name="Pinder M.I.M."/>
            <person name="Johansson O.N."/>
            <person name="Kourtchenko O."/>
            <person name="Godhe A."/>
            <person name="Clarke A.K."/>
        </authorList>
    </citation>
    <scope>NUCLEOTIDE SEQUENCE [LARGE SCALE GENOMIC DNA]</scope>
    <source>
        <strain evidence="7 8">SMS7</strain>
    </source>
</reference>
<feature type="compositionally biased region" description="Acidic residues" evidence="3">
    <location>
        <begin position="1564"/>
        <end position="1574"/>
    </location>
</feature>
<dbReference type="SMART" id="SM00034">
    <property type="entry name" value="CLECT"/>
    <property type="match status" value="1"/>
</dbReference>
<feature type="domain" description="C-type lectin" evidence="5">
    <location>
        <begin position="141"/>
        <end position="288"/>
    </location>
</feature>
<dbReference type="InterPro" id="IPR014756">
    <property type="entry name" value="Ig_E-set"/>
</dbReference>
<dbReference type="SMART" id="SM00112">
    <property type="entry name" value="CA"/>
    <property type="match status" value="2"/>
</dbReference>
<keyword evidence="7" id="KW-0378">Hydrolase</keyword>
<dbReference type="Gene3D" id="4.10.1080.10">
    <property type="entry name" value="TSP type-3 repeat"/>
    <property type="match status" value="4"/>
</dbReference>
<feature type="domain" description="Cadherin" evidence="6">
    <location>
        <begin position="664"/>
        <end position="764"/>
    </location>
</feature>
<dbReference type="Gene3D" id="2.60.40.60">
    <property type="entry name" value="Cadherins"/>
    <property type="match status" value="2"/>
</dbReference>
<proteinExistence type="predicted"/>
<dbReference type="EMBL" id="CP022515">
    <property type="protein sequence ID" value="ASO07438.1"/>
    <property type="molecule type" value="Genomic_DNA"/>
</dbReference>
<feature type="chain" id="PRO_5012601000" evidence="4">
    <location>
        <begin position="23"/>
        <end position="1939"/>
    </location>
</feature>
<dbReference type="InterPro" id="IPR003367">
    <property type="entry name" value="Thrombospondin_3-like_rpt"/>
</dbReference>
<dbReference type="Pfam" id="PF00059">
    <property type="entry name" value="Lectin_C"/>
    <property type="match status" value="1"/>
</dbReference>
<sequence>MKKSLILLSLTFNILICNLAWSQGQVIVNGPETQTTITNNSATAVAPLLTITASENITDFTVSITDSFSANDVISYAGSLPSGVTTTGWNSTKRAIVFKGTKTAEEWQAFLRNITITTVNVCSPETRKVSFIAGETFYNPLNGHYYKITSTSSNWLPAKVAASSSSYYGSQGYLVTMTSQAENTFVSRLIGQNSWMGASDDYQQINEAVGYTLYTNQANSEGKWYWVTGPEKGTQMSTANQVNISGIYQNWGGGEPNNAGGEHCLHIYSNNGLWNDFANSQTIYGIVEYGDMPGDYTQSSPSFTKDVYIQGSSSGTISGGNVTVCAGSNSTTLTLSGFTGSVVRWESSIDNFITAGSSISNTSTVLTVNNISTTTYYRAVVNSTSPMSCNGLVTSSAPVYVSRPVSGNVFAVNTSICAGSDVDLYLSGHEGEVQKWQRSTDSSTWTDIANTNPTLIETVNTIGTMYYRAFVQVPGCGTAVVTPTKSITVVSGTPPQGGVVSSNTHFSATNSGTLTLTTYTGTISKWQKSTDDGLVWIDISNTTDSYSYNNISSKTLFRVLVANGSCGTSYSASGTVEVIYSPTINDFAPKTAAQGSEIIITGTNLQNVTDVKLGGVNAASFTINSTSKITAIVPSDAVSGNITVTNSGGSDSLSGFTFNAAPSDISISTNTILENNSLNELIGVFSVTDPEVFDTHTYQLVSGSGDDDNGSFLISGNSLLANVVFNFEIKKVYTIRVEVQDNYENNYQKVFTINVTDANESPTDITIDNTTVIENSAVGTLVGSLSNTDPDSGNDYIYTLVAGNGTNDADNTSFTINGSDLELAIVPDYEEKSSYSIFLNVNDGENDYQKAFTILIADETDENSDGLVDGAFVTKWRTTNNNETIRFPLRDWSGITVDWGDGSEIASPTEVTVGYAQFFQHTYATAGDYIVTIKTDDNLDIGWFEGGADRSDSKSKLIEIKQWGSGKWSSFNRAFSNHINAEFLALDNPDLTICRDLSGLLAGSSINPDISNWDVSNITAMINTFSGTVNFNQDLSSWNVSNVTNMNAMFNRAYVFNSDITNWDVSNVTDMASMFTDARLFNQDIGNWDTSKVTNMYGMFRNASLFNQDIGSWNVSNVTNMILMFDNADAFNQDLNNWDVSNLTSTQNMFSNTAKFNGNISSWDVSNVTSLQYTFDGALSFNQDLSAWDVSNVRDMRYTFANTRDFNGPLNWSNKTGNVTTMHQMFTRAKSFNQDVSNWDVSKVTDMVFMFAVTEAFNQDISDWNVSSVVSMRSMFQEAKAFNQPLNWSGKTTSLANVSTMFYRNPVFNSEINWDISKVTDMQSMFEGASVFNKDIGTWDTSSVTNMYSLFRNASSFNQDIGSWDVSNVTNMSLMFNNTKLSIINYDALLNGWNTLTLKNNVTFDGGFSKYCEGASSRQNLVNTFGWSITDRGYECDTDGDGVTDVLDQCPNTPTGQTVDTNGCSEMQKDTDGDGVTDDLDQCPNTSSGETVDNTGCSDMQKDTDGDGTNDAHDAFPNDANEDTDSDGDGTGDNADAFPNDANEDTDSDGDGTGDNADAFPNDANEDTDSDGDGTGDNADAFPNDADEDTDSDGDGVGDNADAFPNDADEDTDSDGDGTGDNADAFPNDADEDTDSDGDGVGDNADAFPNDADEDTDSDGDGVGDNQDTDDDNDGVPDTVDTDPLNPITDMDGDGILDSLDNCPLSYNPDQLDTDLDGEGNICDLDDDNDGVPDTEDAFPMDSTETTDNDGDGLGDNMDLDDDNDGFLDHEDSFPNDPSENLDTDGDGIGNNKDTDDDGDGVLDDLDQFPLDSSEDTDIDNDGLGDNVDDDDDNDGILDSNDAFPKTSAPRLVPAQAFTPNGDGNNDNWVIPGIDNYPNNLVQVFNRWGHPVYTAKGYSNDWGGLYKTRNEKLPTGSYFYTINLGNGAEPIQGWIFINY</sequence>
<feature type="compositionally biased region" description="Acidic residues" evidence="3">
    <location>
        <begin position="1520"/>
        <end position="1530"/>
    </location>
</feature>
<feature type="domain" description="Cadherin" evidence="6">
    <location>
        <begin position="764"/>
        <end position="872"/>
    </location>
</feature>
<dbReference type="CDD" id="cd00102">
    <property type="entry name" value="IPT"/>
    <property type="match status" value="1"/>
</dbReference>
<dbReference type="SUPFAM" id="SSF81296">
    <property type="entry name" value="E set domains"/>
    <property type="match status" value="1"/>
</dbReference>
<feature type="compositionally biased region" description="Acidic residues" evidence="3">
    <location>
        <begin position="1629"/>
        <end position="1640"/>
    </location>
</feature>
<feature type="compositionally biased region" description="Basic and acidic residues" evidence="3">
    <location>
        <begin position="1500"/>
        <end position="1516"/>
    </location>
</feature>
<dbReference type="Gene3D" id="2.60.40.10">
    <property type="entry name" value="Immunoglobulins"/>
    <property type="match status" value="1"/>
</dbReference>
<dbReference type="CDD" id="cd11304">
    <property type="entry name" value="Cadherin_repeat"/>
    <property type="match status" value="1"/>
</dbReference>
<gene>
    <name evidence="7" type="ORF">AREALGSMS7_04032</name>
</gene>
<dbReference type="EC" id="3.2.1.158" evidence="7"/>
<organism evidence="7 8">
    <name type="scientific">Arenibacter algicola</name>
    <dbReference type="NCBI Taxonomy" id="616991"/>
    <lineage>
        <taxon>Bacteria</taxon>
        <taxon>Pseudomonadati</taxon>
        <taxon>Bacteroidota</taxon>
        <taxon>Flavobacteriia</taxon>
        <taxon>Flavobacteriales</taxon>
        <taxon>Flavobacteriaceae</taxon>
        <taxon>Arenibacter</taxon>
    </lineage>
</organism>
<dbReference type="InterPro" id="IPR016186">
    <property type="entry name" value="C-type_lectin-like/link_sf"/>
</dbReference>
<dbReference type="InterPro" id="IPR015919">
    <property type="entry name" value="Cadherin-like_sf"/>
</dbReference>
<feature type="compositionally biased region" description="Acidic residues" evidence="3">
    <location>
        <begin position="1585"/>
        <end position="1596"/>
    </location>
</feature>
<keyword evidence="1 4" id="KW-0732">Signal</keyword>
<dbReference type="RefSeq" id="WP_198319165.1">
    <property type="nucleotide sequence ID" value="NZ_CP022515.1"/>
</dbReference>
<dbReference type="SUPFAM" id="SSF49313">
    <property type="entry name" value="Cadherin-like"/>
    <property type="match status" value="2"/>
</dbReference>
<evidence type="ECO:0000259" key="6">
    <source>
        <dbReference type="PROSITE" id="PS50268"/>
    </source>
</evidence>
<evidence type="ECO:0000256" key="3">
    <source>
        <dbReference type="SAM" id="MobiDB-lite"/>
    </source>
</evidence>
<dbReference type="Gene3D" id="3.10.100.10">
    <property type="entry name" value="Mannose-Binding Protein A, subunit A"/>
    <property type="match status" value="1"/>
</dbReference>
<dbReference type="InterPro" id="IPR026341">
    <property type="entry name" value="T9SS_type_B"/>
</dbReference>
<evidence type="ECO:0000313" key="7">
    <source>
        <dbReference type="EMBL" id="ASO07438.1"/>
    </source>
</evidence>
<dbReference type="Pfam" id="PF13585">
    <property type="entry name" value="CHU_C"/>
    <property type="match status" value="1"/>
</dbReference>
<feature type="region of interest" description="Disordered" evidence="3">
    <location>
        <begin position="1451"/>
        <end position="1848"/>
    </location>
</feature>
<dbReference type="SUPFAM" id="SSF103647">
    <property type="entry name" value="TSP type-3 repeat"/>
    <property type="match status" value="2"/>
</dbReference>
<name>A0A221V239_9FLAO</name>
<dbReference type="GO" id="GO:0005509">
    <property type="term" value="F:calcium ion binding"/>
    <property type="evidence" value="ECO:0007669"/>
    <property type="project" value="InterPro"/>
</dbReference>